<accession>A0AA86W680</accession>
<dbReference type="EMBL" id="OY731408">
    <property type="protein sequence ID" value="CAJ1978711.1"/>
    <property type="molecule type" value="Genomic_DNA"/>
</dbReference>
<dbReference type="Gene3D" id="3.80.10.10">
    <property type="entry name" value="Ribonuclease Inhibitor"/>
    <property type="match status" value="1"/>
</dbReference>
<sequence>MNFTGSLSHLSNELGYLTWKAYPFECLPPSFQPDKLVDLNLCGSNIQRLWAGREPLHNLKRLDLSHFENLVEMPDVGDAVNLERLDLEGCVQLRKINPSIGHEGRNGEHLKKLGLVEAPFHSQSTSSLIKKWLLRPFDLLYCRAQGESHCKRLKYFPDLPSRTDLPSKGYYQPYLHMLFNPDEVNIGIASYNCPELVDRERKPATNAALWLFKGTHLYECLGLDVGSIVPGSDIPRWFNNKHVSKDNSIIIDASPVTDDNYWIGVVCYVIFQMREITSQSETSSWSGYDIPMNFSNDLDESDHMWLFYLTQQDFINQRYFGGMPNIGGSKLKIKINDIKSFSHDCVVSGEEEPWYEKFCLVEVKKYGYRWVSEQEDLELSNSTVMHGGNLITHKRKFLAMEENK</sequence>
<dbReference type="PANTHER" id="PTHR11017">
    <property type="entry name" value="LEUCINE-RICH REPEAT-CONTAINING PROTEIN"/>
    <property type="match status" value="1"/>
</dbReference>
<proteinExistence type="predicted"/>
<dbReference type="GO" id="GO:0006952">
    <property type="term" value="P:defense response"/>
    <property type="evidence" value="ECO:0007669"/>
    <property type="project" value="InterPro"/>
</dbReference>
<evidence type="ECO:0000313" key="1">
    <source>
        <dbReference type="EMBL" id="CAJ1978711.1"/>
    </source>
</evidence>
<gene>
    <name evidence="1" type="ORF">AYBTSS11_LOCUS30910</name>
</gene>
<dbReference type="InterPro" id="IPR044974">
    <property type="entry name" value="Disease_R_plants"/>
</dbReference>
<organism evidence="1 2">
    <name type="scientific">Sphenostylis stenocarpa</name>
    <dbReference type="NCBI Taxonomy" id="92480"/>
    <lineage>
        <taxon>Eukaryota</taxon>
        <taxon>Viridiplantae</taxon>
        <taxon>Streptophyta</taxon>
        <taxon>Embryophyta</taxon>
        <taxon>Tracheophyta</taxon>
        <taxon>Spermatophyta</taxon>
        <taxon>Magnoliopsida</taxon>
        <taxon>eudicotyledons</taxon>
        <taxon>Gunneridae</taxon>
        <taxon>Pentapetalae</taxon>
        <taxon>rosids</taxon>
        <taxon>fabids</taxon>
        <taxon>Fabales</taxon>
        <taxon>Fabaceae</taxon>
        <taxon>Papilionoideae</taxon>
        <taxon>50 kb inversion clade</taxon>
        <taxon>NPAAA clade</taxon>
        <taxon>indigoferoid/millettioid clade</taxon>
        <taxon>Phaseoleae</taxon>
        <taxon>Sphenostylis</taxon>
    </lineage>
</organism>
<reference evidence="1" key="1">
    <citation type="submission" date="2023-10" db="EMBL/GenBank/DDBJ databases">
        <authorList>
            <person name="Domelevo Entfellner J.-B."/>
        </authorList>
    </citation>
    <scope>NUCLEOTIDE SEQUENCE</scope>
</reference>
<dbReference type="InterPro" id="IPR032675">
    <property type="entry name" value="LRR_dom_sf"/>
</dbReference>
<dbReference type="Proteomes" id="UP001189624">
    <property type="component" value="Chromosome 11"/>
</dbReference>
<dbReference type="Gramene" id="rna-AYBTSS11_LOCUS30910">
    <property type="protein sequence ID" value="CAJ1978711.1"/>
    <property type="gene ID" value="gene-AYBTSS11_LOCUS30910"/>
</dbReference>
<dbReference type="SUPFAM" id="SSF52058">
    <property type="entry name" value="L domain-like"/>
    <property type="match status" value="1"/>
</dbReference>
<keyword evidence="2" id="KW-1185">Reference proteome</keyword>
<name>A0AA86W680_9FABA</name>
<dbReference type="PANTHER" id="PTHR11017:SF259">
    <property type="entry name" value="ADP-RIBOSYL CYCLASE_CYCLIC ADP-RIBOSE HYDROLASE"/>
    <property type="match status" value="1"/>
</dbReference>
<dbReference type="AlphaFoldDB" id="A0AA86W680"/>
<protein>
    <submittedName>
        <fullName evidence="1">Uncharacterized protein</fullName>
    </submittedName>
</protein>
<evidence type="ECO:0000313" key="2">
    <source>
        <dbReference type="Proteomes" id="UP001189624"/>
    </source>
</evidence>